<feature type="region of interest" description="Disordered" evidence="1">
    <location>
        <begin position="566"/>
        <end position="592"/>
    </location>
</feature>
<evidence type="ECO:0000256" key="1">
    <source>
        <dbReference type="SAM" id="MobiDB-lite"/>
    </source>
</evidence>
<dbReference type="PANTHER" id="PTHR42736">
    <property type="entry name" value="PROTEIN-GLUTAMINE GAMMA-GLUTAMYLTRANSFERASE"/>
    <property type="match status" value="1"/>
</dbReference>
<evidence type="ECO:0000313" key="5">
    <source>
        <dbReference type="Proteomes" id="UP001595900"/>
    </source>
</evidence>
<feature type="transmembrane region" description="Helical" evidence="2">
    <location>
        <begin position="615"/>
        <end position="634"/>
    </location>
</feature>
<keyword evidence="5" id="KW-1185">Reference proteome</keyword>
<keyword evidence="2" id="KW-0472">Membrane</keyword>
<dbReference type="Gene3D" id="3.10.620.30">
    <property type="match status" value="1"/>
</dbReference>
<feature type="region of interest" description="Disordered" evidence="1">
    <location>
        <begin position="300"/>
        <end position="320"/>
    </location>
</feature>
<feature type="transmembrane region" description="Helical" evidence="2">
    <location>
        <begin position="20"/>
        <end position="40"/>
    </location>
</feature>
<sequence>MFDRRRDAARGVGALRRGAWPLAGGLLLEVVTASIALVGLMQGIGWWWALIGTAALFLAVPAALRTVGLAAWQATVANVVVFVVVIQLAFSRQQSVLGFIPTSRSVAEFQVRFGAAFDAIQSQGVPARELPELVFLFVVFGAALAIVLDALAVAIRMPATTALAMAVVFVVGAVLQPSGLSLLALGAGAGAWLLVLAGDARRRLGSRGGRAVAAGVGASVVVLSLIVAATAPGFSAVWRSDSSNAISLGSSVNPLIDLSKSLREPVPVPVLRYSTTNPEPEYLQLTTLDTFDGTVWRHRGSTQSDVPDSGQLGWPQGLPRSGVPTKTYTTTLWAENLSSPWLPIPYPTVQLARTNAVASRYEPVDHTVDVSRADLSGEKYTTTSLDLTPTLEQVDAILAAQPSQKLPANAQRDLYLPPDVPSIITKTAQHVVASAGASNPFDEAVALQNYFQDSLNGFTYSTNTPDSVDGTSLAVVARFLQQKQGYCVHFATAMAVMARVLGIPSRVAIGYLPGTLEQVSGNSFSYQVESSDLHAWPQLYFPGLGWLDFEPTVSQGAAPSYTVPTVTTTDPATSPGTTAPQPVAPVATPSAAPLAQAPSPVSVGAVEDDSRGPGGLGALVILAVLVVPLVVRQLRRRGRIGRLRQDGRPTHLAWDEVRDTARDLGLAASVAETPRAFAQRIRESWGADAALQRDLNDILEQLERTEYGPPRPHDRSYELADATQRVTRALARSKGIGTRLRALFVPVSLFQARDRTTRSARSLS</sequence>
<evidence type="ECO:0000256" key="2">
    <source>
        <dbReference type="SAM" id="Phobius"/>
    </source>
</evidence>
<keyword evidence="2" id="KW-0812">Transmembrane</keyword>
<feature type="transmembrane region" description="Helical" evidence="2">
    <location>
        <begin position="159"/>
        <end position="176"/>
    </location>
</feature>
<keyword evidence="2" id="KW-1133">Transmembrane helix</keyword>
<dbReference type="RefSeq" id="WP_390227669.1">
    <property type="nucleotide sequence ID" value="NZ_JBHSCN010000003.1"/>
</dbReference>
<dbReference type="Proteomes" id="UP001595900">
    <property type="component" value="Unassembled WGS sequence"/>
</dbReference>
<name>A0ABV8Q2W0_9MICO</name>
<dbReference type="Pfam" id="PF11992">
    <property type="entry name" value="TgpA_N"/>
    <property type="match status" value="1"/>
</dbReference>
<accession>A0ABV8Q2W0</accession>
<dbReference type="SMART" id="SM00460">
    <property type="entry name" value="TGc"/>
    <property type="match status" value="1"/>
</dbReference>
<dbReference type="PANTHER" id="PTHR42736:SF1">
    <property type="entry name" value="PROTEIN-GLUTAMINE GAMMA-GLUTAMYLTRANSFERASE"/>
    <property type="match status" value="1"/>
</dbReference>
<dbReference type="EMBL" id="JBHSCN010000003">
    <property type="protein sequence ID" value="MFC4242756.1"/>
    <property type="molecule type" value="Genomic_DNA"/>
</dbReference>
<reference evidence="5" key="1">
    <citation type="journal article" date="2019" name="Int. J. Syst. Evol. Microbiol.">
        <title>The Global Catalogue of Microorganisms (GCM) 10K type strain sequencing project: providing services to taxonomists for standard genome sequencing and annotation.</title>
        <authorList>
            <consortium name="The Broad Institute Genomics Platform"/>
            <consortium name="The Broad Institute Genome Sequencing Center for Infectious Disease"/>
            <person name="Wu L."/>
            <person name="Ma J."/>
        </authorList>
    </citation>
    <scope>NUCLEOTIDE SEQUENCE [LARGE SCALE GENOMIC DNA]</scope>
    <source>
        <strain evidence="5">CGMCC 1.10363</strain>
    </source>
</reference>
<feature type="domain" description="Transglutaminase-like" evidence="3">
    <location>
        <begin position="479"/>
        <end position="553"/>
    </location>
</feature>
<dbReference type="Pfam" id="PF01841">
    <property type="entry name" value="Transglut_core"/>
    <property type="match status" value="1"/>
</dbReference>
<evidence type="ECO:0000259" key="3">
    <source>
        <dbReference type="SMART" id="SM00460"/>
    </source>
</evidence>
<dbReference type="InterPro" id="IPR052901">
    <property type="entry name" value="Bact_TGase-like"/>
</dbReference>
<proteinExistence type="predicted"/>
<dbReference type="SUPFAM" id="SSF54001">
    <property type="entry name" value="Cysteine proteinases"/>
    <property type="match status" value="1"/>
</dbReference>
<feature type="transmembrane region" description="Helical" evidence="2">
    <location>
        <begin position="71"/>
        <end position="90"/>
    </location>
</feature>
<gene>
    <name evidence="4" type="ORF">ACFOYW_05165</name>
</gene>
<dbReference type="InterPro" id="IPR038765">
    <property type="entry name" value="Papain-like_cys_pep_sf"/>
</dbReference>
<organism evidence="4 5">
    <name type="scientific">Gryllotalpicola reticulitermitis</name>
    <dbReference type="NCBI Taxonomy" id="1184153"/>
    <lineage>
        <taxon>Bacteria</taxon>
        <taxon>Bacillati</taxon>
        <taxon>Actinomycetota</taxon>
        <taxon>Actinomycetes</taxon>
        <taxon>Micrococcales</taxon>
        <taxon>Microbacteriaceae</taxon>
        <taxon>Gryllotalpicola</taxon>
    </lineage>
</organism>
<dbReference type="InterPro" id="IPR021878">
    <property type="entry name" value="TgpA_N"/>
</dbReference>
<protein>
    <submittedName>
        <fullName evidence="4">TransglutaminaseTgpA domain-containing protein</fullName>
    </submittedName>
</protein>
<dbReference type="InterPro" id="IPR002931">
    <property type="entry name" value="Transglutaminase-like"/>
</dbReference>
<comment type="caution">
    <text evidence="4">The sequence shown here is derived from an EMBL/GenBank/DDBJ whole genome shotgun (WGS) entry which is preliminary data.</text>
</comment>
<feature type="transmembrane region" description="Helical" evidence="2">
    <location>
        <begin position="133"/>
        <end position="152"/>
    </location>
</feature>
<feature type="transmembrane region" description="Helical" evidence="2">
    <location>
        <begin position="46"/>
        <end position="64"/>
    </location>
</feature>
<evidence type="ECO:0000313" key="4">
    <source>
        <dbReference type="EMBL" id="MFC4242756.1"/>
    </source>
</evidence>
<feature type="transmembrane region" description="Helical" evidence="2">
    <location>
        <begin position="212"/>
        <end position="238"/>
    </location>
</feature>
<feature type="transmembrane region" description="Helical" evidence="2">
    <location>
        <begin position="182"/>
        <end position="200"/>
    </location>
</feature>